<evidence type="ECO:0000313" key="3">
    <source>
        <dbReference type="EMBL" id="RAK57735.1"/>
    </source>
</evidence>
<organism evidence="3 4">
    <name type="scientific">Phenylobacterium deserti</name>
    <dbReference type="NCBI Taxonomy" id="1914756"/>
    <lineage>
        <taxon>Bacteria</taxon>
        <taxon>Pseudomonadati</taxon>
        <taxon>Pseudomonadota</taxon>
        <taxon>Alphaproteobacteria</taxon>
        <taxon>Caulobacterales</taxon>
        <taxon>Caulobacteraceae</taxon>
        <taxon>Phenylobacterium</taxon>
    </lineage>
</organism>
<evidence type="ECO:0000256" key="1">
    <source>
        <dbReference type="SAM" id="MobiDB-lite"/>
    </source>
</evidence>
<feature type="region of interest" description="Disordered" evidence="1">
    <location>
        <begin position="101"/>
        <end position="122"/>
    </location>
</feature>
<dbReference type="Pfam" id="PF11162">
    <property type="entry name" value="DUF2946"/>
    <property type="match status" value="1"/>
</dbReference>
<protein>
    <submittedName>
        <fullName evidence="3">DUF2946 domain-containing protein</fullName>
    </submittedName>
</protein>
<dbReference type="AlphaFoldDB" id="A0A328ATY4"/>
<feature type="chain" id="PRO_5016350109" evidence="2">
    <location>
        <begin position="30"/>
        <end position="122"/>
    </location>
</feature>
<accession>A0A328ATY4</accession>
<evidence type="ECO:0000256" key="2">
    <source>
        <dbReference type="SAM" id="SignalP"/>
    </source>
</evidence>
<name>A0A328ATY4_9CAUL</name>
<proteinExistence type="predicted"/>
<dbReference type="EMBL" id="QFYR01000001">
    <property type="protein sequence ID" value="RAK57735.1"/>
    <property type="molecule type" value="Genomic_DNA"/>
</dbReference>
<dbReference type="Proteomes" id="UP000249725">
    <property type="component" value="Unassembled WGS sequence"/>
</dbReference>
<feature type="signal peptide" evidence="2">
    <location>
        <begin position="1"/>
        <end position="29"/>
    </location>
</feature>
<keyword evidence="4" id="KW-1185">Reference proteome</keyword>
<comment type="caution">
    <text evidence="3">The sequence shown here is derived from an EMBL/GenBank/DDBJ whole genome shotgun (WGS) entry which is preliminary data.</text>
</comment>
<dbReference type="RefSeq" id="WP_111514186.1">
    <property type="nucleotide sequence ID" value="NZ_QFYR01000001.1"/>
</dbReference>
<sequence length="122" mass="12383">MRRGHTPVAVLLTFLALMIQALLPGAAAASQGAGSETMVICGAMGVQTVEVPADPGQGKKSFAGLPCADCLAPSLAALPAPEPAVTTVVYAAQRVEHDTAPELWPQLARAPPRPPGQGPPTL</sequence>
<gene>
    <name evidence="3" type="ORF">DJ018_07385</name>
</gene>
<feature type="compositionally biased region" description="Pro residues" evidence="1">
    <location>
        <begin position="111"/>
        <end position="122"/>
    </location>
</feature>
<dbReference type="InterPro" id="IPR021333">
    <property type="entry name" value="DUF2946"/>
</dbReference>
<keyword evidence="2" id="KW-0732">Signal</keyword>
<reference evidence="4" key="1">
    <citation type="submission" date="2018-05" db="EMBL/GenBank/DDBJ databases">
        <authorList>
            <person name="Li X."/>
        </authorList>
    </citation>
    <scope>NUCLEOTIDE SEQUENCE [LARGE SCALE GENOMIC DNA]</scope>
    <source>
        <strain evidence="4">YIM 73061</strain>
    </source>
</reference>
<evidence type="ECO:0000313" key="4">
    <source>
        <dbReference type="Proteomes" id="UP000249725"/>
    </source>
</evidence>